<dbReference type="InterPro" id="IPR018171">
    <property type="entry name" value="Pept_tRNA_hydro_CS"/>
</dbReference>
<dbReference type="SUPFAM" id="SSF53178">
    <property type="entry name" value="Peptidyl-tRNA hydrolase-like"/>
    <property type="match status" value="1"/>
</dbReference>
<dbReference type="Proteomes" id="UP000463961">
    <property type="component" value="Chromosome"/>
</dbReference>
<dbReference type="GO" id="GO:0000049">
    <property type="term" value="F:tRNA binding"/>
    <property type="evidence" value="ECO:0007669"/>
    <property type="project" value="UniProtKB-UniRule"/>
</dbReference>
<dbReference type="PANTHER" id="PTHR17224:SF1">
    <property type="entry name" value="PEPTIDYL-TRNA HYDROLASE"/>
    <property type="match status" value="1"/>
</dbReference>
<proteinExistence type="inferred from homology"/>
<feature type="site" description="Discriminates between blocked and unblocked aminoacyl-tRNA" evidence="7">
    <location>
        <position position="31"/>
    </location>
</feature>
<comment type="catalytic activity">
    <reaction evidence="7 8">
        <text>an N-acyl-L-alpha-aminoacyl-tRNA + H2O = an N-acyl-L-amino acid + a tRNA + H(+)</text>
        <dbReference type="Rhea" id="RHEA:54448"/>
        <dbReference type="Rhea" id="RHEA-COMP:10123"/>
        <dbReference type="Rhea" id="RHEA-COMP:13883"/>
        <dbReference type="ChEBI" id="CHEBI:15377"/>
        <dbReference type="ChEBI" id="CHEBI:15378"/>
        <dbReference type="ChEBI" id="CHEBI:59874"/>
        <dbReference type="ChEBI" id="CHEBI:78442"/>
        <dbReference type="ChEBI" id="CHEBI:138191"/>
        <dbReference type="EC" id="3.1.1.29"/>
    </reaction>
</comment>
<keyword evidence="4 7" id="KW-0694">RNA-binding</keyword>
<protein>
    <recommendedName>
        <fullName evidence="6 7">Peptidyl-tRNA hydrolase</fullName>
        <shortName evidence="7">Pth</shortName>
        <ecNumber evidence="1 7">3.1.1.29</ecNumber>
    </recommendedName>
</protein>
<dbReference type="GO" id="GO:0006515">
    <property type="term" value="P:protein quality control for misfolded or incompletely synthesized proteins"/>
    <property type="evidence" value="ECO:0007669"/>
    <property type="project" value="UniProtKB-UniRule"/>
</dbReference>
<dbReference type="GO" id="GO:0004045">
    <property type="term" value="F:peptidyl-tRNA hydrolase activity"/>
    <property type="evidence" value="ECO:0007669"/>
    <property type="project" value="UniProtKB-UniRule"/>
</dbReference>
<sequence>MTMPLDPPTNKSPAKVPVPPSPIRLIVGLGNPGSEYERTRHNAGCWALEDIAKAIGASGFSADKKMKAEVASANVDGRKVWLIKPQTYMNCSGQSVGPFARFHDIRPEEILVLHDELDLLPGQLRVKLGGSSGGHNGLKDIQSALGTPDYWRLRIGIGHPRSLQLNQGVADFVLHRPRLEEQIDIDRAIDRLSAQASVLVRGDMPEAQRLLHTTPKN</sequence>
<dbReference type="Gene3D" id="3.40.50.1470">
    <property type="entry name" value="Peptidyl-tRNA hydrolase"/>
    <property type="match status" value="1"/>
</dbReference>
<reference evidence="11" key="1">
    <citation type="submission" date="2020-01" db="EMBL/GenBank/DDBJ databases">
        <title>Phosphoaccumulans saitamaens gen. nov., sp. nov., a polyphosphate accumulating bacterium isolated from surface river water.</title>
        <authorList>
            <person name="Watanabe K."/>
            <person name="Suda W."/>
        </authorList>
    </citation>
    <scope>NUCLEOTIDE SEQUENCE [LARGE SCALE GENOMIC DNA]</scope>
    <source>
        <strain evidence="11">ICHIAU1</strain>
    </source>
</reference>
<dbReference type="CDD" id="cd00462">
    <property type="entry name" value="PTH"/>
    <property type="match status" value="1"/>
</dbReference>
<feature type="site" description="Stabilizes the basic form of H active site to accept a proton" evidence="7">
    <location>
        <position position="115"/>
    </location>
</feature>
<feature type="binding site" evidence="7">
    <location>
        <position position="88"/>
    </location>
    <ligand>
        <name>tRNA</name>
        <dbReference type="ChEBI" id="CHEBI:17843"/>
    </ligand>
</feature>
<evidence type="ECO:0000256" key="7">
    <source>
        <dbReference type="HAMAP-Rule" id="MF_00083"/>
    </source>
</evidence>
<comment type="function">
    <text evidence="7">Catalyzes the release of premature peptidyl moieties from peptidyl-tRNA molecules trapped in stalled 50S ribosomal subunits, and thus maintains levels of free tRNAs and 50S ribosomes.</text>
</comment>
<dbReference type="NCBIfam" id="TIGR00447">
    <property type="entry name" value="pth"/>
    <property type="match status" value="1"/>
</dbReference>
<comment type="similarity">
    <text evidence="5 7 9">Belongs to the PTH family.</text>
</comment>
<dbReference type="FunFam" id="3.40.50.1470:FF:000001">
    <property type="entry name" value="Peptidyl-tRNA hydrolase"/>
    <property type="match status" value="1"/>
</dbReference>
<evidence type="ECO:0000256" key="6">
    <source>
        <dbReference type="ARBA" id="ARBA00050038"/>
    </source>
</evidence>
<dbReference type="RefSeq" id="WP_244660477.1">
    <property type="nucleotide sequence ID" value="NZ_AP019011.1"/>
</dbReference>
<evidence type="ECO:0000256" key="9">
    <source>
        <dbReference type="RuleBase" id="RU004320"/>
    </source>
</evidence>
<evidence type="ECO:0000256" key="1">
    <source>
        <dbReference type="ARBA" id="ARBA00013260"/>
    </source>
</evidence>
<evidence type="ECO:0000256" key="3">
    <source>
        <dbReference type="ARBA" id="ARBA00022801"/>
    </source>
</evidence>
<dbReference type="EC" id="3.1.1.29" evidence="1 7"/>
<dbReference type="InterPro" id="IPR001328">
    <property type="entry name" value="Pept_tRNA_hydro"/>
</dbReference>
<comment type="subcellular location">
    <subcellularLocation>
        <location evidence="7">Cytoplasm</location>
    </subcellularLocation>
</comment>
<dbReference type="InterPro" id="IPR036416">
    <property type="entry name" value="Pept_tRNA_hydro_sf"/>
</dbReference>
<keyword evidence="7" id="KW-0963">Cytoplasm</keyword>
<feature type="binding site" evidence="7">
    <location>
        <position position="36"/>
    </location>
    <ligand>
        <name>tRNA</name>
        <dbReference type="ChEBI" id="CHEBI:17843"/>
    </ligand>
</feature>
<dbReference type="HAMAP" id="MF_00083">
    <property type="entry name" value="Pept_tRNA_hydro_bact"/>
    <property type="match status" value="1"/>
</dbReference>
<dbReference type="PANTHER" id="PTHR17224">
    <property type="entry name" value="PEPTIDYL-TRNA HYDROLASE"/>
    <property type="match status" value="1"/>
</dbReference>
<comment type="subunit">
    <text evidence="7">Monomer.</text>
</comment>
<keyword evidence="11" id="KW-1185">Reference proteome</keyword>
<comment type="function">
    <text evidence="7">Hydrolyzes ribosome-free peptidyl-tRNAs (with 1 or more amino acids incorporated), which drop off the ribosome during protein synthesis, or as a result of ribosome stalling.</text>
</comment>
<feature type="binding site" evidence="7">
    <location>
        <position position="136"/>
    </location>
    <ligand>
        <name>tRNA</name>
        <dbReference type="ChEBI" id="CHEBI:17843"/>
    </ligand>
</feature>
<accession>A0A679I3A3</accession>
<feature type="active site" description="Proton acceptor" evidence="7">
    <location>
        <position position="41"/>
    </location>
</feature>
<dbReference type="Pfam" id="PF01195">
    <property type="entry name" value="Pept_tRNA_hydro"/>
    <property type="match status" value="1"/>
</dbReference>
<evidence type="ECO:0000256" key="2">
    <source>
        <dbReference type="ARBA" id="ARBA00022555"/>
    </source>
</evidence>
<dbReference type="GO" id="GO:0005737">
    <property type="term" value="C:cytoplasm"/>
    <property type="evidence" value="ECO:0007669"/>
    <property type="project" value="UniProtKB-SubCell"/>
</dbReference>
<evidence type="ECO:0000313" key="10">
    <source>
        <dbReference type="EMBL" id="BBU68531.1"/>
    </source>
</evidence>
<dbReference type="EMBL" id="AP022345">
    <property type="protein sequence ID" value="BBU68531.1"/>
    <property type="molecule type" value="Genomic_DNA"/>
</dbReference>
<dbReference type="PROSITE" id="PS01195">
    <property type="entry name" value="PEPT_TRNA_HYDROL_1"/>
    <property type="match status" value="1"/>
</dbReference>
<evidence type="ECO:0000256" key="8">
    <source>
        <dbReference type="RuleBase" id="RU000673"/>
    </source>
</evidence>
<evidence type="ECO:0000313" key="11">
    <source>
        <dbReference type="Proteomes" id="UP000463961"/>
    </source>
</evidence>
<name>A0A679I3A3_9RHOO</name>
<evidence type="ECO:0000256" key="5">
    <source>
        <dbReference type="ARBA" id="ARBA00038063"/>
    </source>
</evidence>
<gene>
    <name evidence="7 10" type="primary">pth</name>
    <name evidence="10" type="ORF">ICHIAU1_08140</name>
</gene>
<keyword evidence="2 7" id="KW-0820">tRNA-binding</keyword>
<feature type="binding site" evidence="7">
    <location>
        <position position="90"/>
    </location>
    <ligand>
        <name>tRNA</name>
        <dbReference type="ChEBI" id="CHEBI:17843"/>
    </ligand>
</feature>
<evidence type="ECO:0000256" key="4">
    <source>
        <dbReference type="ARBA" id="ARBA00022884"/>
    </source>
</evidence>
<dbReference type="AlphaFoldDB" id="A0A679I3A3"/>
<dbReference type="GO" id="GO:0072344">
    <property type="term" value="P:rescue of stalled ribosome"/>
    <property type="evidence" value="ECO:0007669"/>
    <property type="project" value="UniProtKB-UniRule"/>
</dbReference>
<dbReference type="PROSITE" id="PS01196">
    <property type="entry name" value="PEPT_TRNA_HYDROL_2"/>
    <property type="match status" value="1"/>
</dbReference>
<keyword evidence="3 7" id="KW-0378">Hydrolase</keyword>
<organism evidence="10 11">
    <name type="scientific">Fluviibacter phosphoraccumulans</name>
    <dbReference type="NCBI Taxonomy" id="1751046"/>
    <lineage>
        <taxon>Bacteria</taxon>
        <taxon>Pseudomonadati</taxon>
        <taxon>Pseudomonadota</taxon>
        <taxon>Betaproteobacteria</taxon>
        <taxon>Rhodocyclales</taxon>
        <taxon>Fluviibacteraceae</taxon>
        <taxon>Fluviibacter</taxon>
    </lineage>
</organism>